<evidence type="ECO:0000256" key="4">
    <source>
        <dbReference type="ARBA" id="ARBA00022989"/>
    </source>
</evidence>
<feature type="transmembrane region" description="Helical" evidence="6">
    <location>
        <begin position="204"/>
        <end position="226"/>
    </location>
</feature>
<protein>
    <submittedName>
        <fullName evidence="7">ABC transporter permease</fullName>
    </submittedName>
</protein>
<feature type="transmembrane region" description="Helical" evidence="6">
    <location>
        <begin position="159"/>
        <end position="178"/>
    </location>
</feature>
<gene>
    <name evidence="7" type="ORF">DI556_21065</name>
</gene>
<reference evidence="7 8" key="1">
    <citation type="submission" date="2017-08" db="EMBL/GenBank/DDBJ databases">
        <title>Infants hospitalized years apart are colonized by the same room-sourced microbial strains.</title>
        <authorList>
            <person name="Brooks B."/>
            <person name="Olm M.R."/>
            <person name="Firek B.A."/>
            <person name="Baker R."/>
            <person name="Thomas B.C."/>
            <person name="Morowitz M.J."/>
            <person name="Banfield J.F."/>
        </authorList>
    </citation>
    <scope>NUCLEOTIDE SEQUENCE [LARGE SCALE GENOMIC DNA]</scope>
    <source>
        <strain evidence="7">S2_005_002_R2_34</strain>
    </source>
</reference>
<dbReference type="EMBL" id="QFPW01000029">
    <property type="protein sequence ID" value="PZQ46198.1"/>
    <property type="molecule type" value="Genomic_DNA"/>
</dbReference>
<feature type="transmembrane region" description="Helical" evidence="6">
    <location>
        <begin position="133"/>
        <end position="152"/>
    </location>
</feature>
<comment type="subcellular location">
    <subcellularLocation>
        <location evidence="1">Cell membrane</location>
        <topology evidence="1">Multi-pass membrane protein</topology>
    </subcellularLocation>
</comment>
<keyword evidence="5 6" id="KW-0472">Membrane</keyword>
<dbReference type="CDD" id="cd06580">
    <property type="entry name" value="TM_PBP1_transp_TpRbsC_like"/>
    <property type="match status" value="1"/>
</dbReference>
<comment type="caution">
    <text evidence="7">The sequence shown here is derived from an EMBL/GenBank/DDBJ whole genome shotgun (WGS) entry which is preliminary data.</text>
</comment>
<dbReference type="AlphaFoldDB" id="A0A2W5N0Q6"/>
<evidence type="ECO:0000256" key="3">
    <source>
        <dbReference type="ARBA" id="ARBA00022692"/>
    </source>
</evidence>
<feature type="transmembrane region" description="Helical" evidence="6">
    <location>
        <begin position="306"/>
        <end position="328"/>
    </location>
</feature>
<evidence type="ECO:0000256" key="5">
    <source>
        <dbReference type="ARBA" id="ARBA00023136"/>
    </source>
</evidence>
<accession>A0A2W5N0Q6</accession>
<dbReference type="Pfam" id="PF02653">
    <property type="entry name" value="BPD_transp_2"/>
    <property type="match status" value="1"/>
</dbReference>
<dbReference type="PANTHER" id="PTHR47089:SF1">
    <property type="entry name" value="GUANOSINE ABC TRANSPORTER PERMEASE PROTEIN NUPP"/>
    <property type="match status" value="1"/>
</dbReference>
<organism evidence="7 8">
    <name type="scientific">Rhodovulum sulfidophilum</name>
    <name type="common">Rhodobacter sulfidophilus</name>
    <dbReference type="NCBI Taxonomy" id="35806"/>
    <lineage>
        <taxon>Bacteria</taxon>
        <taxon>Pseudomonadati</taxon>
        <taxon>Pseudomonadota</taxon>
        <taxon>Alphaproteobacteria</taxon>
        <taxon>Rhodobacterales</taxon>
        <taxon>Paracoccaceae</taxon>
        <taxon>Rhodovulum</taxon>
    </lineage>
</organism>
<evidence type="ECO:0000256" key="1">
    <source>
        <dbReference type="ARBA" id="ARBA00004651"/>
    </source>
</evidence>
<sequence length="372" mass="38850">MGQAGSAPTQSGVTMSTRHAFNIGGLLRPLVAPCVAIAIAVGVGGLIVLALGENPFKVYAIIVEGSVVGLPNFLVSLQIMSPLLFTGLAVAVAFRAGLWNVGAEGQMIMGALAAGIAGSALDLPAIIHVPVCLLAAVVGGAAWALIPAFLRVRYNVNELVVCLMLNPVALLLTGWVSARVLKAPGPTNKLPDVLPSAGLTNLSVYSQVNTGFVIGLSLCLLIAFVNHYTKAGFRWRLIGLNPRFSNYGGLKVERRSLTVFLLSGAIAGLGGAEQVLGQYHAFYDNFSPGYGFDGIAVAMLANNNPLGVILAAFLFGALNSGGVVLQMMTGLSKYLVQVLQFIIVLILAARFSWDWVANLRAARATPPDPSSK</sequence>
<keyword evidence="3 6" id="KW-0812">Transmembrane</keyword>
<keyword evidence="4 6" id="KW-1133">Transmembrane helix</keyword>
<feature type="transmembrane region" description="Helical" evidence="6">
    <location>
        <begin position="30"/>
        <end position="51"/>
    </location>
</feature>
<evidence type="ECO:0000313" key="8">
    <source>
        <dbReference type="Proteomes" id="UP000249185"/>
    </source>
</evidence>
<keyword evidence="2" id="KW-1003">Cell membrane</keyword>
<feature type="transmembrane region" description="Helical" evidence="6">
    <location>
        <begin position="58"/>
        <end position="77"/>
    </location>
</feature>
<dbReference type="Proteomes" id="UP000249185">
    <property type="component" value="Unassembled WGS sequence"/>
</dbReference>
<dbReference type="GO" id="GO:0005886">
    <property type="term" value="C:plasma membrane"/>
    <property type="evidence" value="ECO:0007669"/>
    <property type="project" value="UniProtKB-SubCell"/>
</dbReference>
<evidence type="ECO:0000256" key="6">
    <source>
        <dbReference type="SAM" id="Phobius"/>
    </source>
</evidence>
<evidence type="ECO:0000313" key="7">
    <source>
        <dbReference type="EMBL" id="PZQ46198.1"/>
    </source>
</evidence>
<evidence type="ECO:0000256" key="2">
    <source>
        <dbReference type="ARBA" id="ARBA00022475"/>
    </source>
</evidence>
<dbReference type="GO" id="GO:0022857">
    <property type="term" value="F:transmembrane transporter activity"/>
    <property type="evidence" value="ECO:0007669"/>
    <property type="project" value="InterPro"/>
</dbReference>
<proteinExistence type="predicted"/>
<name>A0A2W5N0Q6_RHOSU</name>
<dbReference type="PANTHER" id="PTHR47089">
    <property type="entry name" value="ABC TRANSPORTER, PERMEASE PROTEIN"/>
    <property type="match status" value="1"/>
</dbReference>
<feature type="transmembrane region" description="Helical" evidence="6">
    <location>
        <begin position="334"/>
        <end position="353"/>
    </location>
</feature>
<dbReference type="InterPro" id="IPR001851">
    <property type="entry name" value="ABC_transp_permease"/>
</dbReference>